<dbReference type="GO" id="GO:0006508">
    <property type="term" value="P:proteolysis"/>
    <property type="evidence" value="ECO:0007669"/>
    <property type="project" value="UniProtKB-KW"/>
</dbReference>
<feature type="binding site" evidence="6">
    <location>
        <position position="105"/>
    </location>
    <ligand>
        <name>a divalent metal cation</name>
        <dbReference type="ChEBI" id="CHEBI:60240"/>
        <label>2</label>
        <note>catalytic</note>
    </ligand>
</feature>
<dbReference type="GO" id="GO:0005829">
    <property type="term" value="C:cytosol"/>
    <property type="evidence" value="ECO:0007669"/>
    <property type="project" value="TreeGrafter"/>
</dbReference>
<evidence type="ECO:0000313" key="9">
    <source>
        <dbReference type="EMBL" id="QDX92166.1"/>
    </source>
</evidence>
<comment type="cofactor">
    <cofactor evidence="6">
        <name>Co(2+)</name>
        <dbReference type="ChEBI" id="CHEBI:48828"/>
    </cofactor>
    <cofactor evidence="6">
        <name>Zn(2+)</name>
        <dbReference type="ChEBI" id="CHEBI:29105"/>
    </cofactor>
    <cofactor evidence="6">
        <name>Mn(2+)</name>
        <dbReference type="ChEBI" id="CHEBI:29035"/>
    </cofactor>
    <cofactor evidence="6">
        <name>Fe(2+)</name>
        <dbReference type="ChEBI" id="CHEBI:29033"/>
    </cofactor>
    <text evidence="6">Binds 2 divalent metal cations per subunit. Has a high-affinity and a low affinity metal-binding site. The true nature of the physiological cofactor is under debate. The enzyme is active with cobalt, zinc, manganese or divalent iron ions. Most likely, methionine aminopeptidases function as mononuclear Fe(2+)-metalloproteases under physiological conditions, and the catalytically relevant metal-binding site has been assigned to the histidine-containing high-affinity site.</text>
</comment>
<evidence type="ECO:0000313" key="10">
    <source>
        <dbReference type="Proteomes" id="UP000319432"/>
    </source>
</evidence>
<dbReference type="OrthoDB" id="9802055at2"/>
<dbReference type="Gene3D" id="3.90.230.10">
    <property type="entry name" value="Creatinase/methionine aminopeptidase superfamily"/>
    <property type="match status" value="1"/>
</dbReference>
<feature type="binding site" evidence="6">
    <location>
        <position position="168"/>
    </location>
    <ligand>
        <name>a divalent metal cation</name>
        <dbReference type="ChEBI" id="CHEBI:60240"/>
        <label>2</label>
        <note>catalytic</note>
    </ligand>
</feature>
<dbReference type="PRINTS" id="PR00599">
    <property type="entry name" value="MAPEPTIDASE"/>
</dbReference>
<keyword evidence="3 6" id="KW-0645">Protease</keyword>
<dbReference type="InterPro" id="IPR002467">
    <property type="entry name" value="Pept_M24A_MAP1"/>
</dbReference>
<feature type="binding site" evidence="6">
    <location>
        <position position="175"/>
    </location>
    <ligand>
        <name>substrate</name>
    </ligand>
</feature>
<organism evidence="9 10">
    <name type="scientific">Brevibacillus laterosporus</name>
    <name type="common">Bacillus laterosporus</name>
    <dbReference type="NCBI Taxonomy" id="1465"/>
    <lineage>
        <taxon>Bacteria</taxon>
        <taxon>Bacillati</taxon>
        <taxon>Bacillota</taxon>
        <taxon>Bacilli</taxon>
        <taxon>Bacillales</taxon>
        <taxon>Paenibacillaceae</taxon>
        <taxon>Brevibacillus</taxon>
    </lineage>
</organism>
<dbReference type="Pfam" id="PF00557">
    <property type="entry name" value="Peptidase_M24"/>
    <property type="match status" value="1"/>
</dbReference>
<evidence type="ECO:0000256" key="5">
    <source>
        <dbReference type="ARBA" id="ARBA00022801"/>
    </source>
</evidence>
<comment type="function">
    <text evidence="1 6">Removes the N-terminal methionine from nascent proteins. The N-terminal methionine is often cleaved when the second residue in the primary sequence is small and uncharged (Met-Ala-, Cys, Gly, Pro, Ser, Thr, or Val). Requires deformylation of the N(alpha)-formylated initiator methionine before it can be hydrolyzed.</text>
</comment>
<feature type="binding site" evidence="6">
    <location>
        <position position="105"/>
    </location>
    <ligand>
        <name>a divalent metal cation</name>
        <dbReference type="ChEBI" id="CHEBI:60240"/>
        <label>1</label>
    </ligand>
</feature>
<proteinExistence type="inferred from homology"/>
<feature type="binding site" evidence="6">
    <location>
        <position position="232"/>
    </location>
    <ligand>
        <name>a divalent metal cation</name>
        <dbReference type="ChEBI" id="CHEBI:60240"/>
        <label>2</label>
        <note>catalytic</note>
    </ligand>
</feature>
<feature type="domain" description="Peptidase M24" evidence="8">
    <location>
        <begin position="11"/>
        <end position="239"/>
    </location>
</feature>
<dbReference type="InterPro" id="IPR036005">
    <property type="entry name" value="Creatinase/aminopeptidase-like"/>
</dbReference>
<comment type="similarity">
    <text evidence="6">Belongs to the peptidase M24A family. Methionine aminopeptidase type 1 subfamily.</text>
</comment>
<dbReference type="GO" id="GO:0070006">
    <property type="term" value="F:metalloaminopeptidase activity"/>
    <property type="evidence" value="ECO:0007669"/>
    <property type="project" value="UniProtKB-UniRule"/>
</dbReference>
<evidence type="ECO:0000256" key="2">
    <source>
        <dbReference type="ARBA" id="ARBA00022438"/>
    </source>
</evidence>
<feature type="binding site" evidence="6">
    <location>
        <position position="94"/>
    </location>
    <ligand>
        <name>a divalent metal cation</name>
        <dbReference type="ChEBI" id="CHEBI:60240"/>
        <label>1</label>
    </ligand>
</feature>
<comment type="subunit">
    <text evidence="6">Monomer.</text>
</comment>
<dbReference type="InterPro" id="IPR001714">
    <property type="entry name" value="Pept_M24_MAP"/>
</dbReference>
<dbReference type="HAMAP" id="MF_01974">
    <property type="entry name" value="MetAP_1"/>
    <property type="match status" value="1"/>
</dbReference>
<dbReference type="GO" id="GO:0004239">
    <property type="term" value="F:initiator methionyl aminopeptidase activity"/>
    <property type="evidence" value="ECO:0007669"/>
    <property type="project" value="UniProtKB-UniRule"/>
</dbReference>
<dbReference type="AlphaFoldDB" id="A0A502HB50"/>
<accession>A0A502HB50</accession>
<evidence type="ECO:0000256" key="1">
    <source>
        <dbReference type="ARBA" id="ARBA00002521"/>
    </source>
</evidence>
<gene>
    <name evidence="6 9" type="primary">map</name>
    <name evidence="9" type="ORF">EEL30_07150</name>
</gene>
<dbReference type="InterPro" id="IPR000994">
    <property type="entry name" value="Pept_M24"/>
</dbReference>
<name>A0A502HB50_BRELA</name>
<dbReference type="EC" id="3.4.11.18" evidence="6 7"/>
<feature type="binding site" evidence="6">
    <location>
        <position position="232"/>
    </location>
    <ligand>
        <name>a divalent metal cation</name>
        <dbReference type="ChEBI" id="CHEBI:60240"/>
        <label>1</label>
    </ligand>
</feature>
<sequence>MINIKSRAELEIMREAGRIVALTHQQLANIIKPGVTTKELDELAETFIRSHNAIPSFKGYGGFTGSICASVNEELVHGIPGKRTLQEGDIISIDIGAKFQGYHGDSAWTYAVGNISLEDQRLMQVTEESLYKGLAKAIPDGRLSDISHEIQLHAEAAGYSIVREYVGHGIGQSLHEDPQIPNYGSPNRGPRLKPGMVLAIEPMVNAGERYVRTLEDNWTVVTVDGKKCTHYEHTIAITEDGYEILTRP</sequence>
<dbReference type="Proteomes" id="UP000319432">
    <property type="component" value="Chromosome"/>
</dbReference>
<keyword evidence="4 6" id="KW-0479">Metal-binding</keyword>
<feature type="binding site" evidence="6">
    <location>
        <position position="77"/>
    </location>
    <ligand>
        <name>substrate</name>
    </ligand>
</feature>
<dbReference type="CDD" id="cd01086">
    <property type="entry name" value="MetAP1"/>
    <property type="match status" value="1"/>
</dbReference>
<feature type="binding site" evidence="6">
    <location>
        <position position="201"/>
    </location>
    <ligand>
        <name>a divalent metal cation</name>
        <dbReference type="ChEBI" id="CHEBI:60240"/>
        <label>2</label>
        <note>catalytic</note>
    </ligand>
</feature>
<evidence type="ECO:0000256" key="6">
    <source>
        <dbReference type="HAMAP-Rule" id="MF_01974"/>
    </source>
</evidence>
<keyword evidence="10" id="KW-1185">Reference proteome</keyword>
<keyword evidence="2 6" id="KW-0031">Aminopeptidase</keyword>
<dbReference type="NCBIfam" id="TIGR00500">
    <property type="entry name" value="met_pdase_I"/>
    <property type="match status" value="1"/>
</dbReference>
<dbReference type="PANTHER" id="PTHR43330:SF27">
    <property type="entry name" value="METHIONINE AMINOPEPTIDASE"/>
    <property type="match status" value="1"/>
</dbReference>
<dbReference type="PANTHER" id="PTHR43330">
    <property type="entry name" value="METHIONINE AMINOPEPTIDASE"/>
    <property type="match status" value="1"/>
</dbReference>
<evidence type="ECO:0000259" key="8">
    <source>
        <dbReference type="Pfam" id="PF00557"/>
    </source>
</evidence>
<comment type="catalytic activity">
    <reaction evidence="6 7">
        <text>Release of N-terminal amino acids, preferentially methionine, from peptides and arylamides.</text>
        <dbReference type="EC" id="3.4.11.18"/>
    </reaction>
</comment>
<evidence type="ECO:0000256" key="3">
    <source>
        <dbReference type="ARBA" id="ARBA00022670"/>
    </source>
</evidence>
<keyword evidence="5 6" id="KW-0378">Hydrolase</keyword>
<protein>
    <recommendedName>
        <fullName evidence="6 7">Methionine aminopeptidase</fullName>
        <shortName evidence="6">MAP</shortName>
        <shortName evidence="6">MetAP</shortName>
        <ecNumber evidence="6 7">3.4.11.18</ecNumber>
    </recommendedName>
    <alternativeName>
        <fullName evidence="6">Peptidase M</fullName>
    </alternativeName>
</protein>
<evidence type="ECO:0000256" key="7">
    <source>
        <dbReference type="RuleBase" id="RU003653"/>
    </source>
</evidence>
<dbReference type="PROSITE" id="PS00680">
    <property type="entry name" value="MAP_1"/>
    <property type="match status" value="1"/>
</dbReference>
<dbReference type="GO" id="GO:0046872">
    <property type="term" value="F:metal ion binding"/>
    <property type="evidence" value="ECO:0007669"/>
    <property type="project" value="UniProtKB-UniRule"/>
</dbReference>
<evidence type="ECO:0000256" key="4">
    <source>
        <dbReference type="ARBA" id="ARBA00022723"/>
    </source>
</evidence>
<reference evidence="9 10" key="1">
    <citation type="submission" date="2018-11" db="EMBL/GenBank/DDBJ databases">
        <title>Phylogenetic determinants of toxin gene distribution in genomes of Brevibacillus laterosporus.</title>
        <authorList>
            <person name="Glare T.R."/>
            <person name="Durrant A."/>
            <person name="Berry C."/>
            <person name="Palma L."/>
            <person name="Ormskirk M."/>
            <person name="Cox M.O."/>
        </authorList>
    </citation>
    <scope>NUCLEOTIDE SEQUENCE [LARGE SCALE GENOMIC DNA]</scope>
    <source>
        <strain evidence="9 10">1821L</strain>
    </source>
</reference>
<dbReference type="SUPFAM" id="SSF55920">
    <property type="entry name" value="Creatinase/aminopeptidase"/>
    <property type="match status" value="1"/>
</dbReference>
<dbReference type="EMBL" id="CP033464">
    <property type="protein sequence ID" value="QDX92166.1"/>
    <property type="molecule type" value="Genomic_DNA"/>
</dbReference>